<accession>A0A329C5W4</accession>
<reference evidence="6 7" key="1">
    <citation type="submission" date="2018-06" db="EMBL/GenBank/DDBJ databases">
        <title>Genomic Encyclopedia of Type Strains, Phase III (KMG-III): the genomes of soil and plant-associated and newly described type strains.</title>
        <authorList>
            <person name="Whitman W."/>
        </authorList>
    </citation>
    <scope>NUCLEOTIDE SEQUENCE [LARGE SCALE GENOMIC DNA]</scope>
    <source>
        <strain evidence="6 7">LMG 23644</strain>
    </source>
</reference>
<name>A0A329C5W4_9BURK</name>
<comment type="cofactor">
    <cofactor evidence="1">
        <name>thiamine diphosphate</name>
        <dbReference type="ChEBI" id="CHEBI:58937"/>
    </cofactor>
</comment>
<evidence type="ECO:0000313" key="6">
    <source>
        <dbReference type="EMBL" id="RAS26395.1"/>
    </source>
</evidence>
<comment type="similarity">
    <text evidence="2">Belongs to the transketolase family.</text>
</comment>
<dbReference type="CDD" id="cd02012">
    <property type="entry name" value="TPP_TK"/>
    <property type="match status" value="1"/>
</dbReference>
<dbReference type="Pfam" id="PF00456">
    <property type="entry name" value="Transketolase_N"/>
    <property type="match status" value="1"/>
</dbReference>
<dbReference type="PANTHER" id="PTHR47514:SF1">
    <property type="entry name" value="TRANSKETOLASE N-TERMINAL SECTION-RELATED"/>
    <property type="match status" value="1"/>
</dbReference>
<evidence type="ECO:0000259" key="5">
    <source>
        <dbReference type="Pfam" id="PF00456"/>
    </source>
</evidence>
<evidence type="ECO:0000256" key="4">
    <source>
        <dbReference type="SAM" id="MobiDB-lite"/>
    </source>
</evidence>
<feature type="region of interest" description="Disordered" evidence="4">
    <location>
        <begin position="1"/>
        <end position="31"/>
    </location>
</feature>
<dbReference type="Proteomes" id="UP000248918">
    <property type="component" value="Unassembled WGS sequence"/>
</dbReference>
<evidence type="ECO:0000313" key="7">
    <source>
        <dbReference type="Proteomes" id="UP000248918"/>
    </source>
</evidence>
<dbReference type="InterPro" id="IPR029061">
    <property type="entry name" value="THDP-binding"/>
</dbReference>
<gene>
    <name evidence="6" type="ORF">BX591_11455</name>
</gene>
<dbReference type="OrthoDB" id="8732661at2"/>
<sequence>MTAITETQRQRAATPADSQAGSQADSGASPHAELARHAYRIRRFALRMGEVQGQGYIGQALGLADVLAVAFCHAMNLRPGEPEWEGRDRFLLSHGHYAIALYAALIEAGVIPEVELETYGSDDSRLPMSGMASYTPGMEISGGSLGQGLSIAVGMALGLRQKGNPAWVFNSMSDGELDEGATWEAAMSAAHHQLGNLITLVDVNQQQADGPSQRILGFEPLADKWRAFGWHVQRVDGNDLAAVIAAFDQARDVSDPVPRVILFDTLMGKGVPFLEQREKNHFIRVDPEEWQQAIAVLDAAQPAGDRT</sequence>
<feature type="compositionally biased region" description="Polar residues" evidence="4">
    <location>
        <begin position="1"/>
        <end position="11"/>
    </location>
</feature>
<dbReference type="AlphaFoldDB" id="A0A329C5W4"/>
<dbReference type="InterPro" id="IPR005474">
    <property type="entry name" value="Transketolase_N"/>
</dbReference>
<dbReference type="RefSeq" id="WP_111933110.1">
    <property type="nucleotide sequence ID" value="NZ_CADFFP010000017.1"/>
</dbReference>
<proteinExistence type="inferred from homology"/>
<feature type="compositionally biased region" description="Low complexity" evidence="4">
    <location>
        <begin position="16"/>
        <end position="29"/>
    </location>
</feature>
<dbReference type="SUPFAM" id="SSF52518">
    <property type="entry name" value="Thiamin diphosphate-binding fold (THDP-binding)"/>
    <property type="match status" value="1"/>
</dbReference>
<comment type="caution">
    <text evidence="6">The sequence shown here is derived from an EMBL/GenBank/DDBJ whole genome shotgun (WGS) entry which is preliminary data.</text>
</comment>
<evidence type="ECO:0000256" key="2">
    <source>
        <dbReference type="ARBA" id="ARBA00007131"/>
    </source>
</evidence>
<protein>
    <submittedName>
        <fullName evidence="6">Transketolase</fullName>
    </submittedName>
</protein>
<evidence type="ECO:0000256" key="3">
    <source>
        <dbReference type="ARBA" id="ARBA00023052"/>
    </source>
</evidence>
<organism evidence="6 7">
    <name type="scientific">Paraburkholderia bryophila</name>
    <dbReference type="NCBI Taxonomy" id="420952"/>
    <lineage>
        <taxon>Bacteria</taxon>
        <taxon>Pseudomonadati</taxon>
        <taxon>Pseudomonadota</taxon>
        <taxon>Betaproteobacteria</taxon>
        <taxon>Burkholderiales</taxon>
        <taxon>Burkholderiaceae</taxon>
        <taxon>Paraburkholderia</taxon>
    </lineage>
</organism>
<dbReference type="EMBL" id="QLTK01000014">
    <property type="protein sequence ID" value="RAS26395.1"/>
    <property type="molecule type" value="Genomic_DNA"/>
</dbReference>
<feature type="domain" description="Transketolase N-terminal" evidence="5">
    <location>
        <begin position="40"/>
        <end position="283"/>
    </location>
</feature>
<dbReference type="PANTHER" id="PTHR47514">
    <property type="entry name" value="TRANSKETOLASE N-TERMINAL SECTION-RELATED"/>
    <property type="match status" value="1"/>
</dbReference>
<keyword evidence="3" id="KW-0786">Thiamine pyrophosphate</keyword>
<evidence type="ECO:0000256" key="1">
    <source>
        <dbReference type="ARBA" id="ARBA00001964"/>
    </source>
</evidence>
<dbReference type="Gene3D" id="3.40.50.970">
    <property type="match status" value="1"/>
</dbReference>